<accession>A0AAV3GTL8</accession>
<evidence type="ECO:0000313" key="2">
    <source>
        <dbReference type="EMBL" id="EJX50294.1"/>
    </source>
</evidence>
<keyword evidence="1" id="KW-0472">Membrane</keyword>
<evidence type="ECO:0000256" key="1">
    <source>
        <dbReference type="SAM" id="Phobius"/>
    </source>
</evidence>
<dbReference type="Proteomes" id="UP000006402">
    <property type="component" value="Unassembled WGS sequence"/>
</dbReference>
<evidence type="ECO:0000313" key="3">
    <source>
        <dbReference type="Proteomes" id="UP000006402"/>
    </source>
</evidence>
<protein>
    <submittedName>
        <fullName evidence="2">Uncharacterized protein</fullName>
    </submittedName>
</protein>
<feature type="transmembrane region" description="Helical" evidence="1">
    <location>
        <begin position="21"/>
        <end position="39"/>
    </location>
</feature>
<reference evidence="2 3" key="1">
    <citation type="submission" date="2012-04" db="EMBL/GenBank/DDBJ databases">
        <authorList>
            <person name="Weinstock G."/>
            <person name="Sodergren E."/>
            <person name="Lobos E.A."/>
            <person name="Fulton L."/>
            <person name="Fulton R."/>
            <person name="Courtney L."/>
            <person name="Fronick C."/>
            <person name="O'Laughlin M."/>
            <person name="Godfrey J."/>
            <person name="Wilson R.M."/>
            <person name="Miner T."/>
            <person name="Farmer C."/>
            <person name="Delehaunty K."/>
            <person name="Cordes M."/>
            <person name="Minx P."/>
            <person name="Tomlinson C."/>
            <person name="Chen J."/>
            <person name="Wollam A."/>
            <person name="Pepin K.H."/>
            <person name="Bhonagiri V."/>
            <person name="Zhang X."/>
            <person name="Suruliraj S."/>
            <person name="Warren W."/>
            <person name="Mitreva M."/>
            <person name="Mardis E.R."/>
            <person name="Wilson R.K."/>
        </authorList>
    </citation>
    <scope>NUCLEOTIDE SEQUENCE [LARGE SCALE GENOMIC DNA]</scope>
    <source>
        <strain evidence="2 3">R496</strain>
    </source>
</reference>
<comment type="caution">
    <text evidence="2">The sequence shown here is derived from an EMBL/GenBank/DDBJ whole genome shotgun (WGS) entry which is preliminary data.</text>
</comment>
<keyword evidence="1" id="KW-0812">Transmembrane</keyword>
<sequence length="40" mass="4791">MVKYRKIVYFPDTIMLAGVRVFFYFSKLLILALFLLSFLI</sequence>
<gene>
    <name evidence="2" type="ORF">HMPREF1378_02405</name>
</gene>
<dbReference type="AlphaFoldDB" id="A0AAV3GTL8"/>
<keyword evidence="1" id="KW-1133">Transmembrane helix</keyword>
<proteinExistence type="predicted"/>
<name>A0AAV3GTL8_ENTFC</name>
<dbReference type="EMBL" id="AMAH01000174">
    <property type="protein sequence ID" value="EJX50294.1"/>
    <property type="molecule type" value="Genomic_DNA"/>
</dbReference>
<organism evidence="2 3">
    <name type="scientific">Enterococcus faecium R496</name>
    <dbReference type="NCBI Taxonomy" id="1134836"/>
    <lineage>
        <taxon>Bacteria</taxon>
        <taxon>Bacillati</taxon>
        <taxon>Bacillota</taxon>
        <taxon>Bacilli</taxon>
        <taxon>Lactobacillales</taxon>
        <taxon>Enterococcaceae</taxon>
        <taxon>Enterococcus</taxon>
    </lineage>
</organism>